<gene>
    <name evidence="1" type="ORF">GCM10007854_18950</name>
</gene>
<name>A0ABQ5V062_9PROT</name>
<dbReference type="EMBL" id="BSNJ01000004">
    <property type="protein sequence ID" value="GLQ20940.1"/>
    <property type="molecule type" value="Genomic_DNA"/>
</dbReference>
<organism evidence="1 2">
    <name type="scientific">Algimonas porphyrae</name>
    <dbReference type="NCBI Taxonomy" id="1128113"/>
    <lineage>
        <taxon>Bacteria</taxon>
        <taxon>Pseudomonadati</taxon>
        <taxon>Pseudomonadota</taxon>
        <taxon>Alphaproteobacteria</taxon>
        <taxon>Maricaulales</taxon>
        <taxon>Robiginitomaculaceae</taxon>
        <taxon>Algimonas</taxon>
    </lineage>
</organism>
<reference evidence="1" key="1">
    <citation type="journal article" date="2014" name="Int. J. Syst. Evol. Microbiol.">
        <title>Complete genome of a new Firmicutes species belonging to the dominant human colonic microbiota ('Ruminococcus bicirculans') reveals two chromosomes and a selective capacity to utilize plant glucans.</title>
        <authorList>
            <consortium name="NISC Comparative Sequencing Program"/>
            <person name="Wegmann U."/>
            <person name="Louis P."/>
            <person name="Goesmann A."/>
            <person name="Henrissat B."/>
            <person name="Duncan S.H."/>
            <person name="Flint H.J."/>
        </authorList>
    </citation>
    <scope>NUCLEOTIDE SEQUENCE</scope>
    <source>
        <strain evidence="1">NBRC 108216</strain>
    </source>
</reference>
<proteinExistence type="predicted"/>
<dbReference type="Proteomes" id="UP001161390">
    <property type="component" value="Unassembled WGS sequence"/>
</dbReference>
<reference evidence="1" key="2">
    <citation type="submission" date="2023-01" db="EMBL/GenBank/DDBJ databases">
        <title>Draft genome sequence of Algimonas porphyrae strain NBRC 108216.</title>
        <authorList>
            <person name="Sun Q."/>
            <person name="Mori K."/>
        </authorList>
    </citation>
    <scope>NUCLEOTIDE SEQUENCE</scope>
    <source>
        <strain evidence="1">NBRC 108216</strain>
    </source>
</reference>
<evidence type="ECO:0000313" key="1">
    <source>
        <dbReference type="EMBL" id="GLQ20940.1"/>
    </source>
</evidence>
<protein>
    <submittedName>
        <fullName evidence="1">Uncharacterized protein</fullName>
    </submittedName>
</protein>
<accession>A0ABQ5V062</accession>
<keyword evidence="2" id="KW-1185">Reference proteome</keyword>
<sequence length="55" mass="6381">MFRLMPFVRFQKLTEAIGSFCPAGEVIPARIPIRVTEPSPINALNRDPFVHRTWR</sequence>
<comment type="caution">
    <text evidence="1">The sequence shown here is derived from an EMBL/GenBank/DDBJ whole genome shotgun (WGS) entry which is preliminary data.</text>
</comment>
<evidence type="ECO:0000313" key="2">
    <source>
        <dbReference type="Proteomes" id="UP001161390"/>
    </source>
</evidence>